<sequence>MNLGDILAKTPSLASLDVDLVTRFIRFAILVRPTLQASVKDTSCPPDALPRRVLLTLSRALKASIPTVEDCWQALKRNVWTSSNIVASVEEIHLLNECGRPFEIGYRHLYPPTRTCRKAGCRNQRDSDEVKTLSEPVTHKATLFTLREGALPVYSTYSSTYALRMLTADAAGCHRRYYHNYSVHKQSSSREYYGGVPEVIQVSQHFFMESSLLELFAVGKNLGWLSSLNCSKIYNECLGFLHSHIVNQKKAYLETFHHYKRLDIRWQTSMDIRDEHVLNGFFLYSLLLDKAERGTRLWLVHDESSQRDRLKAALAERNKLMEGIGQENYTHACDLCFIVEENEAGELMKFQAAICDGVTIGHPCCAIHDCKDPLITHRHRFCAEHYGQNVLCSVTDCASPCEDGHRTCADPEHRQLEDKYHKRAKAIFRLREQAAKVALPLDSAPTSQPANGSDNEASAEAETCEGKPEVGNRKLKAYFGRRRTHNEQIIMRPCGVILSRATFFGSEAVSAVNEFAKATFPSPESTPEFFVFDNNCKLDAHQKHIGDRHFENTAKPVDVFHFDCKHKETDLHCQRYCNPASFPELMDGDKWRINTSACEQTNGWLGGFQSILRDMECTRYNFYLDEMIKRRNRYMIRQLEKSGHCPWTIPVDAMFPSEPSL</sequence>
<evidence type="ECO:0000259" key="3">
    <source>
        <dbReference type="Pfam" id="PF18721"/>
    </source>
</evidence>
<organism evidence="4 5">
    <name type="scientific">Gymnopilus dilepis</name>
    <dbReference type="NCBI Taxonomy" id="231916"/>
    <lineage>
        <taxon>Eukaryota</taxon>
        <taxon>Fungi</taxon>
        <taxon>Dikarya</taxon>
        <taxon>Basidiomycota</taxon>
        <taxon>Agaricomycotina</taxon>
        <taxon>Agaricomycetes</taxon>
        <taxon>Agaricomycetidae</taxon>
        <taxon>Agaricales</taxon>
        <taxon>Agaricineae</taxon>
        <taxon>Hymenogastraceae</taxon>
        <taxon>Gymnopilus</taxon>
    </lineage>
</organism>
<dbReference type="InterPro" id="IPR041539">
    <property type="entry name" value="CxC5"/>
</dbReference>
<evidence type="ECO:0000256" key="1">
    <source>
        <dbReference type="SAM" id="MobiDB-lite"/>
    </source>
</evidence>
<evidence type="ECO:0008006" key="6">
    <source>
        <dbReference type="Google" id="ProtNLM"/>
    </source>
</evidence>
<gene>
    <name evidence="4" type="ORF">CVT26_007242</name>
</gene>
<evidence type="ECO:0000313" key="5">
    <source>
        <dbReference type="Proteomes" id="UP000284706"/>
    </source>
</evidence>
<dbReference type="OrthoDB" id="2501483at2759"/>
<dbReference type="InterPro" id="IPR040898">
    <property type="entry name" value="CxC6"/>
</dbReference>
<feature type="compositionally biased region" description="Polar residues" evidence="1">
    <location>
        <begin position="444"/>
        <end position="456"/>
    </location>
</feature>
<dbReference type="AlphaFoldDB" id="A0A409VMI7"/>
<keyword evidence="5" id="KW-1185">Reference proteome</keyword>
<reference evidence="4 5" key="1">
    <citation type="journal article" date="2018" name="Evol. Lett.">
        <title>Horizontal gene cluster transfer increased hallucinogenic mushroom diversity.</title>
        <authorList>
            <person name="Reynolds H.T."/>
            <person name="Vijayakumar V."/>
            <person name="Gluck-Thaler E."/>
            <person name="Korotkin H.B."/>
            <person name="Matheny P.B."/>
            <person name="Slot J.C."/>
        </authorList>
    </citation>
    <scope>NUCLEOTIDE SEQUENCE [LARGE SCALE GENOMIC DNA]</scope>
    <source>
        <strain evidence="4 5">SRW20</strain>
    </source>
</reference>
<name>A0A409VMI7_9AGAR</name>
<feature type="region of interest" description="Disordered" evidence="1">
    <location>
        <begin position="442"/>
        <end position="466"/>
    </location>
</feature>
<dbReference type="Pfam" id="PF18721">
    <property type="entry name" value="CxC6"/>
    <property type="match status" value="1"/>
</dbReference>
<evidence type="ECO:0000313" key="4">
    <source>
        <dbReference type="EMBL" id="PPQ67448.1"/>
    </source>
</evidence>
<dbReference type="EMBL" id="NHYE01005612">
    <property type="protein sequence ID" value="PPQ67448.1"/>
    <property type="molecule type" value="Genomic_DNA"/>
</dbReference>
<evidence type="ECO:0000259" key="2">
    <source>
        <dbReference type="Pfam" id="PF18718"/>
    </source>
</evidence>
<protein>
    <recommendedName>
        <fullName evidence="6">CxC6 like cysteine cluster associated with KDZ domain-containing protein</fullName>
    </recommendedName>
</protein>
<feature type="domain" description="CxC6 like cysteine cluster associated with KDZ" evidence="3">
    <location>
        <begin position="354"/>
        <end position="418"/>
    </location>
</feature>
<dbReference type="STRING" id="231916.A0A409VMI7"/>
<dbReference type="Pfam" id="PF18718">
    <property type="entry name" value="CxC5"/>
    <property type="match status" value="1"/>
</dbReference>
<comment type="caution">
    <text evidence="4">The sequence shown here is derived from an EMBL/GenBank/DDBJ whole genome shotgun (WGS) entry which is preliminary data.</text>
</comment>
<proteinExistence type="predicted"/>
<dbReference type="Proteomes" id="UP000284706">
    <property type="component" value="Unassembled WGS sequence"/>
</dbReference>
<feature type="domain" description="CxC5 like cysteine cluster associated with KDZ" evidence="2">
    <location>
        <begin position="105"/>
        <end position="238"/>
    </location>
</feature>
<dbReference type="InParanoid" id="A0A409VMI7"/>
<accession>A0A409VMI7</accession>